<dbReference type="EMBL" id="JBAKFG010000002">
    <property type="protein sequence ID" value="MEX0372792.1"/>
    <property type="molecule type" value="Genomic_DNA"/>
</dbReference>
<evidence type="ECO:0000313" key="2">
    <source>
        <dbReference type="EMBL" id="MEX0372792.1"/>
    </source>
</evidence>
<dbReference type="Proteomes" id="UP001556636">
    <property type="component" value="Unassembled WGS sequence"/>
</dbReference>
<accession>A0ABV3RX78</accession>
<name>A0ABV3RX78_9GAMM</name>
<comment type="caution">
    <text evidence="2">The sequence shown here is derived from an EMBL/GenBank/DDBJ whole genome shotgun (WGS) entry which is preliminary data.</text>
</comment>
<proteinExistence type="predicted"/>
<gene>
    <name evidence="2" type="ORF">V6X51_05015</name>
</gene>
<feature type="domain" description="DUF1902" evidence="1">
    <location>
        <begin position="5"/>
        <end position="56"/>
    </location>
</feature>
<dbReference type="SUPFAM" id="SSF143100">
    <property type="entry name" value="TTHA1013/TTHA0281-like"/>
    <property type="match status" value="1"/>
</dbReference>
<sequence length="78" mass="8520">MASPACSDDVPGLVAEAESLDALSEKLKALVPELLDVTGVDQNQEASTEFQASRVRNVISAYRTSHWLVYSIINPWSE</sequence>
<keyword evidence="3" id="KW-1185">Reference proteome</keyword>
<dbReference type="InterPro" id="IPR035069">
    <property type="entry name" value="TTHA1013/TTHA0281-like"/>
</dbReference>
<dbReference type="Pfam" id="PF08972">
    <property type="entry name" value="DUF1902"/>
    <property type="match status" value="1"/>
</dbReference>
<reference evidence="2 3" key="1">
    <citation type="submission" date="2024-02" db="EMBL/GenBank/DDBJ databases">
        <title>New especies of Spiribacter isolated from saline water.</title>
        <authorList>
            <person name="Leon M.J."/>
            <person name="De La Haba R."/>
            <person name="Sanchez-Porro C."/>
            <person name="Ventosa A."/>
        </authorList>
    </citation>
    <scope>NUCLEOTIDE SEQUENCE [LARGE SCALE GENOMIC DNA]</scope>
    <source>
        <strain evidence="3">ag22IC6-196</strain>
    </source>
</reference>
<dbReference type="InterPro" id="IPR015066">
    <property type="entry name" value="DUF1902"/>
</dbReference>
<evidence type="ECO:0000313" key="3">
    <source>
        <dbReference type="Proteomes" id="UP001556636"/>
    </source>
</evidence>
<protein>
    <submittedName>
        <fullName evidence="2">DUF1902 domain-containing protein</fullName>
    </submittedName>
</protein>
<dbReference type="RefSeq" id="WP_367951367.1">
    <property type="nucleotide sequence ID" value="NZ_JBAKFG010000002.1"/>
</dbReference>
<dbReference type="Gene3D" id="3.30.2390.10">
    <property type="entry name" value="TTHA1013-like"/>
    <property type="match status" value="1"/>
</dbReference>
<evidence type="ECO:0000259" key="1">
    <source>
        <dbReference type="Pfam" id="PF08972"/>
    </source>
</evidence>
<organism evidence="2 3">
    <name type="scientific">Spiribacter roseus</name>
    <dbReference type="NCBI Taxonomy" id="1855875"/>
    <lineage>
        <taxon>Bacteria</taxon>
        <taxon>Pseudomonadati</taxon>
        <taxon>Pseudomonadota</taxon>
        <taxon>Gammaproteobacteria</taxon>
        <taxon>Chromatiales</taxon>
        <taxon>Ectothiorhodospiraceae</taxon>
        <taxon>Spiribacter</taxon>
    </lineage>
</organism>